<sequence length="178" mass="19796">MKNKNHNIRFNMEKGDECRAWELLHSPKIRQMFKSQNKFVIEAVNDYYDRCIAVGNDPYLETREKEDAFTERIVNAVEKKVMSNLPALFGMYMAQMQLFSLSVPMGAYQAAQGGMMYGQESLNGADSGNVAGGTVSPAATNLTDAKATMQNAGNMQEETVSENATEPPDNDLIDFDAF</sequence>
<evidence type="ECO:0000256" key="1">
    <source>
        <dbReference type="SAM" id="MobiDB-lite"/>
    </source>
</evidence>
<dbReference type="OrthoDB" id="1916917at2"/>
<comment type="caution">
    <text evidence="2">The sequence shown here is derived from an EMBL/GenBank/DDBJ whole genome shotgun (WGS) entry which is preliminary data.</text>
</comment>
<feature type="region of interest" description="Disordered" evidence="1">
    <location>
        <begin position="151"/>
        <end position="178"/>
    </location>
</feature>
<protein>
    <submittedName>
        <fullName evidence="2">Uncharacterized protein</fullName>
    </submittedName>
</protein>
<gene>
    <name evidence="2" type="ORF">FMM80_11565</name>
</gene>
<accession>A0A9X5H7K4</accession>
<dbReference type="AlphaFoldDB" id="A0A9X5H7K4"/>
<feature type="compositionally biased region" description="Polar residues" evidence="1">
    <location>
        <begin position="151"/>
        <end position="164"/>
    </location>
</feature>
<dbReference type="Proteomes" id="UP000474104">
    <property type="component" value="Unassembled WGS sequence"/>
</dbReference>
<name>A0A9X5H7K4_9FIRM</name>
<organism evidence="2 3">
    <name type="scientific">Schaedlerella arabinosiphila</name>
    <dbReference type="NCBI Taxonomy" id="2044587"/>
    <lineage>
        <taxon>Bacteria</taxon>
        <taxon>Bacillati</taxon>
        <taxon>Bacillota</taxon>
        <taxon>Clostridia</taxon>
        <taxon>Lachnospirales</taxon>
        <taxon>Lachnospiraceae</taxon>
        <taxon>Schaedlerella</taxon>
    </lineage>
</organism>
<reference evidence="2 3" key="1">
    <citation type="submission" date="2019-07" db="EMBL/GenBank/DDBJ databases">
        <title>Draft genome sequences of 15 bacterial species constituting the stable defined intestinal microbiota of the GM15 gnotobiotic mouse model.</title>
        <authorList>
            <person name="Elie C."/>
            <person name="Mathieu A."/>
            <person name="Saliou A."/>
            <person name="Darnaud M."/>
            <person name="Leulier F."/>
            <person name="Tamellini A."/>
        </authorList>
    </citation>
    <scope>NUCLEOTIDE SEQUENCE [LARGE SCALE GENOMIC DNA]</scope>
    <source>
        <strain evidence="3">ASF 502</strain>
    </source>
</reference>
<feature type="compositionally biased region" description="Acidic residues" evidence="1">
    <location>
        <begin position="168"/>
        <end position="178"/>
    </location>
</feature>
<proteinExistence type="predicted"/>
<evidence type="ECO:0000313" key="2">
    <source>
        <dbReference type="EMBL" id="NDO69281.1"/>
    </source>
</evidence>
<evidence type="ECO:0000313" key="3">
    <source>
        <dbReference type="Proteomes" id="UP000474104"/>
    </source>
</evidence>
<dbReference type="RefSeq" id="WP_004074119.1">
    <property type="nucleotide sequence ID" value="NZ_VIRB01000068.1"/>
</dbReference>
<dbReference type="EMBL" id="VIRB01000068">
    <property type="protein sequence ID" value="NDO69281.1"/>
    <property type="molecule type" value="Genomic_DNA"/>
</dbReference>